<dbReference type="PANTHER" id="PTHR48090:SF7">
    <property type="entry name" value="RFBJ PROTEIN"/>
    <property type="match status" value="1"/>
</dbReference>
<organism evidence="4 5">
    <name type="scientific">Saccharomonospora amisosensis</name>
    <dbReference type="NCBI Taxonomy" id="1128677"/>
    <lineage>
        <taxon>Bacteria</taxon>
        <taxon>Bacillati</taxon>
        <taxon>Actinomycetota</taxon>
        <taxon>Actinomycetes</taxon>
        <taxon>Pseudonocardiales</taxon>
        <taxon>Pseudonocardiaceae</taxon>
        <taxon>Saccharomonospora</taxon>
    </lineage>
</organism>
<keyword evidence="2" id="KW-1133">Transmembrane helix</keyword>
<evidence type="ECO:0000313" key="4">
    <source>
        <dbReference type="EMBL" id="NIJ12831.1"/>
    </source>
</evidence>
<evidence type="ECO:0000256" key="1">
    <source>
        <dbReference type="ARBA" id="ARBA00006739"/>
    </source>
</evidence>
<dbReference type="CDD" id="cd04179">
    <property type="entry name" value="DPM_DPG-synthase_like"/>
    <property type="match status" value="1"/>
</dbReference>
<dbReference type="Proteomes" id="UP000545493">
    <property type="component" value="Unassembled WGS sequence"/>
</dbReference>
<keyword evidence="5" id="KW-1185">Reference proteome</keyword>
<keyword evidence="2" id="KW-0812">Transmembrane</keyword>
<comment type="caution">
    <text evidence="4">The sequence shown here is derived from an EMBL/GenBank/DDBJ whole genome shotgun (WGS) entry which is preliminary data.</text>
</comment>
<keyword evidence="2" id="KW-0472">Membrane</keyword>
<feature type="transmembrane region" description="Helical" evidence="2">
    <location>
        <begin position="261"/>
        <end position="284"/>
    </location>
</feature>
<feature type="transmembrane region" description="Helical" evidence="2">
    <location>
        <begin position="227"/>
        <end position="249"/>
    </location>
</feature>
<protein>
    <submittedName>
        <fullName evidence="4">Glycosyltransferase involved in cell wall biosynthesis</fullName>
    </submittedName>
</protein>
<feature type="domain" description="Glycosyltransferase 2-like" evidence="3">
    <location>
        <begin position="8"/>
        <end position="159"/>
    </location>
</feature>
<dbReference type="Pfam" id="PF00535">
    <property type="entry name" value="Glycos_transf_2"/>
    <property type="match status" value="1"/>
</dbReference>
<accession>A0A7X5URF4</accession>
<dbReference type="InterPro" id="IPR029044">
    <property type="entry name" value="Nucleotide-diphossugar_trans"/>
</dbReference>
<evidence type="ECO:0000259" key="3">
    <source>
        <dbReference type="Pfam" id="PF00535"/>
    </source>
</evidence>
<dbReference type="EMBL" id="JAAOYM010000001">
    <property type="protein sequence ID" value="NIJ12831.1"/>
    <property type="molecule type" value="Genomic_DNA"/>
</dbReference>
<evidence type="ECO:0000256" key="2">
    <source>
        <dbReference type="SAM" id="Phobius"/>
    </source>
</evidence>
<dbReference type="PANTHER" id="PTHR48090">
    <property type="entry name" value="UNDECAPRENYL-PHOSPHATE 4-DEOXY-4-FORMAMIDO-L-ARABINOSE TRANSFERASE-RELATED"/>
    <property type="match status" value="1"/>
</dbReference>
<evidence type="ECO:0000313" key="5">
    <source>
        <dbReference type="Proteomes" id="UP000545493"/>
    </source>
</evidence>
<dbReference type="AlphaFoldDB" id="A0A7X5URF4"/>
<gene>
    <name evidence="4" type="ORF">FHU38_003175</name>
</gene>
<name>A0A7X5URF4_9PSEU</name>
<keyword evidence="4" id="KW-0808">Transferase</keyword>
<dbReference type="Gene3D" id="3.90.550.10">
    <property type="entry name" value="Spore Coat Polysaccharide Biosynthesis Protein SpsA, Chain A"/>
    <property type="match status" value="1"/>
</dbReference>
<dbReference type="RefSeq" id="WP_167172146.1">
    <property type="nucleotide sequence ID" value="NZ_JAAOYM010000001.1"/>
</dbReference>
<comment type="similarity">
    <text evidence="1">Belongs to the glycosyltransferase 2 family.</text>
</comment>
<dbReference type="SUPFAM" id="SSF53448">
    <property type="entry name" value="Nucleotide-diphospho-sugar transferases"/>
    <property type="match status" value="1"/>
</dbReference>
<dbReference type="InterPro" id="IPR001173">
    <property type="entry name" value="Glyco_trans_2-like"/>
</dbReference>
<dbReference type="GO" id="GO:0016740">
    <property type="term" value="F:transferase activity"/>
    <property type="evidence" value="ECO:0007669"/>
    <property type="project" value="UniProtKB-KW"/>
</dbReference>
<reference evidence="4 5" key="1">
    <citation type="submission" date="2020-03" db="EMBL/GenBank/DDBJ databases">
        <title>Sequencing the genomes of 1000 actinobacteria strains.</title>
        <authorList>
            <person name="Klenk H.-P."/>
        </authorList>
    </citation>
    <scope>NUCLEOTIDE SEQUENCE [LARGE SCALE GENOMIC DNA]</scope>
    <source>
        <strain evidence="4 5">DSM 45685</strain>
    </source>
</reference>
<sequence>MGTQVAAIVPCHNEAMSVSAVVRGLQDAVPGITVYVYDNNSTDDTAEVAKQAGAIVRTERARGKGNVVRRAFADIEADIYVLIDGDDTYDAGRAGELIDLLRQGPYDHVTGVRRQLSETAYRPGHTIGNRVFNALVGMIFRTRVSDMLSGYRVFSRRFVKSFPALSRGFEIETELTVHALNLRVPQAEADVGFTDRADGSQSKLRTYHDGWRILWLILGLTRHERPLLYHGLIAFALVAASLALGLPVVAEFAATGTVPRLPTAILASSLMILALLLLTTGFILDGLRRTRRESTRLSYLALPCHAHSPTWRSAAGNNP</sequence>
<proteinExistence type="inferred from homology"/>
<dbReference type="InterPro" id="IPR050256">
    <property type="entry name" value="Glycosyltransferase_2"/>
</dbReference>